<accession>A0ABT2RKD5</accession>
<protein>
    <recommendedName>
        <fullName evidence="4">Aminopeptidase</fullName>
    </recommendedName>
</protein>
<dbReference type="InterPro" id="IPR052170">
    <property type="entry name" value="M29_Exopeptidase"/>
</dbReference>
<comment type="caution">
    <text evidence="2">The sequence shown here is derived from an EMBL/GenBank/DDBJ whole genome shotgun (WGS) entry which is preliminary data.</text>
</comment>
<dbReference type="Proteomes" id="UP001652431">
    <property type="component" value="Unassembled WGS sequence"/>
</dbReference>
<dbReference type="EMBL" id="JAOQJU010000003">
    <property type="protein sequence ID" value="MCU6685863.1"/>
    <property type="molecule type" value="Genomic_DNA"/>
</dbReference>
<dbReference type="Pfam" id="PF26233">
    <property type="entry name" value="NicX"/>
    <property type="match status" value="1"/>
</dbReference>
<sequence length="354" mass="38966">MELRLGFEPRDEYLAYETWKGAMVLLRDVMLVKPGENVLVTGDTSSDRRVMEAFSAAAYALDAIPVCITYPTAPVSLLDPPKPIQAAAMEADVWFECAYQTVQHTLSWQAAIKNGVRYMCLTGIDVDMLTRCVANVEYDAMIEFGEYLKATIEKVDKIEVKSANGTNLVARQSGRKVRHSGQRGTIKGYPFMLGGQISWCPLESTINGTLVLDGALWPPADICILQDNIKLTLENGVVTNIEGGKDAARMKSWIESYNDPASYRLAHYSLGFNPGVTAPTGRIVEDERVFGGIEFGIGSQGAAIMGEKWDAPSHTDGTILKPTLIFDGVVFEENGVYLDEKARELCRRMKVAGY</sequence>
<dbReference type="InterPro" id="IPR058739">
    <property type="entry name" value="NicX"/>
</dbReference>
<dbReference type="RefSeq" id="WP_158368691.1">
    <property type="nucleotide sequence ID" value="NZ_JAOQJU010000003.1"/>
</dbReference>
<gene>
    <name evidence="2" type="ORF">OCV99_04680</name>
</gene>
<evidence type="ECO:0000256" key="1">
    <source>
        <dbReference type="ARBA" id="ARBA00022723"/>
    </source>
</evidence>
<name>A0ABT2RKD5_9FIRM</name>
<dbReference type="PANTHER" id="PTHR34448">
    <property type="entry name" value="AMINOPEPTIDASE"/>
    <property type="match status" value="1"/>
</dbReference>
<reference evidence="2 3" key="1">
    <citation type="journal article" date="2021" name="ISME Commun">
        <title>Automated analysis of genomic sequences facilitates high-throughput and comprehensive description of bacteria.</title>
        <authorList>
            <person name="Hitch T.C.A."/>
        </authorList>
    </citation>
    <scope>NUCLEOTIDE SEQUENCE [LARGE SCALE GENOMIC DNA]</scope>
    <source>
        <strain evidence="2 3">Sanger_03</strain>
    </source>
</reference>
<evidence type="ECO:0000313" key="2">
    <source>
        <dbReference type="EMBL" id="MCU6685863.1"/>
    </source>
</evidence>
<proteinExistence type="predicted"/>
<keyword evidence="3" id="KW-1185">Reference proteome</keyword>
<dbReference type="PANTHER" id="PTHR34448:SF1">
    <property type="entry name" value="BLL6088 PROTEIN"/>
    <property type="match status" value="1"/>
</dbReference>
<evidence type="ECO:0008006" key="4">
    <source>
        <dbReference type="Google" id="ProtNLM"/>
    </source>
</evidence>
<evidence type="ECO:0000313" key="3">
    <source>
        <dbReference type="Proteomes" id="UP001652431"/>
    </source>
</evidence>
<keyword evidence="1" id="KW-0479">Metal-binding</keyword>
<dbReference type="SUPFAM" id="SSF144052">
    <property type="entry name" value="Thermophilic metalloprotease-like"/>
    <property type="match status" value="1"/>
</dbReference>
<organism evidence="2 3">
    <name type="scientific">Dorea acetigenes</name>
    <dbReference type="NCBI Taxonomy" id="2981787"/>
    <lineage>
        <taxon>Bacteria</taxon>
        <taxon>Bacillati</taxon>
        <taxon>Bacillota</taxon>
        <taxon>Clostridia</taxon>
        <taxon>Lachnospirales</taxon>
        <taxon>Lachnospiraceae</taxon>
        <taxon>Dorea</taxon>
    </lineage>
</organism>